<keyword evidence="4" id="KW-0372">Hormone</keyword>
<dbReference type="Pfam" id="PF05498">
    <property type="entry name" value="RALF"/>
    <property type="match status" value="1"/>
</dbReference>
<comment type="subcellular location">
    <subcellularLocation>
        <location evidence="1">Secreted</location>
    </subcellularLocation>
</comment>
<dbReference type="GO" id="GO:0005179">
    <property type="term" value="F:hormone activity"/>
    <property type="evidence" value="ECO:0007669"/>
    <property type="project" value="UniProtKB-KW"/>
</dbReference>
<comment type="similarity">
    <text evidence="2">Belongs to the plant rapid alkalinization factor (RALF) family.</text>
</comment>
<dbReference type="GO" id="GO:0009506">
    <property type="term" value="C:plasmodesma"/>
    <property type="evidence" value="ECO:0007669"/>
    <property type="project" value="TreeGrafter"/>
</dbReference>
<dbReference type="EMBL" id="PNBA02000016">
    <property type="protein sequence ID" value="KAG6397753.1"/>
    <property type="molecule type" value="Genomic_DNA"/>
</dbReference>
<protein>
    <recommendedName>
        <fullName evidence="10">Protein RALF-like 33</fullName>
    </recommendedName>
</protein>
<sequence length="110" mass="12095">MALRMGFFVLMLALVVAVAHSGTYELGEAEPDGHGLVEDAIEIDEDMMMESESARRQLGGAGYISYGALSRNKTPCNKRGRSYYNCRGHQQANPYNRGCTRASRCARSTV</sequence>
<reference evidence="8" key="1">
    <citation type="submission" date="2018-01" db="EMBL/GenBank/DDBJ databases">
        <authorList>
            <person name="Mao J.F."/>
        </authorList>
    </citation>
    <scope>NUCLEOTIDE SEQUENCE</scope>
    <source>
        <strain evidence="8">Huo1</strain>
        <tissue evidence="8">Leaf</tissue>
    </source>
</reference>
<evidence type="ECO:0000256" key="6">
    <source>
        <dbReference type="ARBA" id="ARBA00023157"/>
    </source>
</evidence>
<evidence type="ECO:0000256" key="2">
    <source>
        <dbReference type="ARBA" id="ARBA00009178"/>
    </source>
</evidence>
<reference evidence="8" key="2">
    <citation type="submission" date="2020-08" db="EMBL/GenBank/DDBJ databases">
        <title>Plant Genome Project.</title>
        <authorList>
            <person name="Zhang R.-G."/>
        </authorList>
    </citation>
    <scope>NUCLEOTIDE SEQUENCE</scope>
    <source>
        <strain evidence="8">Huo1</strain>
        <tissue evidence="8">Leaf</tissue>
    </source>
</reference>
<dbReference type="AlphaFoldDB" id="A0A8X8ZAS4"/>
<feature type="chain" id="PRO_5036464998" description="Protein RALF-like 33" evidence="7">
    <location>
        <begin position="22"/>
        <end position="110"/>
    </location>
</feature>
<evidence type="ECO:0000256" key="5">
    <source>
        <dbReference type="ARBA" id="ARBA00022729"/>
    </source>
</evidence>
<accession>A0A8X8ZAS4</accession>
<dbReference type="PANTHER" id="PTHR33136">
    <property type="entry name" value="RAPID ALKALINIZATION FACTOR-LIKE"/>
    <property type="match status" value="1"/>
</dbReference>
<evidence type="ECO:0000313" key="9">
    <source>
        <dbReference type="Proteomes" id="UP000298416"/>
    </source>
</evidence>
<dbReference type="GO" id="GO:0005576">
    <property type="term" value="C:extracellular region"/>
    <property type="evidence" value="ECO:0007669"/>
    <property type="project" value="UniProtKB-SubCell"/>
</dbReference>
<evidence type="ECO:0000256" key="4">
    <source>
        <dbReference type="ARBA" id="ARBA00022702"/>
    </source>
</evidence>
<proteinExistence type="inferred from homology"/>
<feature type="signal peptide" evidence="7">
    <location>
        <begin position="1"/>
        <end position="21"/>
    </location>
</feature>
<keyword evidence="5 7" id="KW-0732">Signal</keyword>
<dbReference type="InterPro" id="IPR008801">
    <property type="entry name" value="RALF"/>
</dbReference>
<evidence type="ECO:0000256" key="7">
    <source>
        <dbReference type="SAM" id="SignalP"/>
    </source>
</evidence>
<dbReference type="PANTHER" id="PTHR33136:SF34">
    <property type="entry name" value="OS12G0541700 PROTEIN"/>
    <property type="match status" value="1"/>
</dbReference>
<evidence type="ECO:0000256" key="3">
    <source>
        <dbReference type="ARBA" id="ARBA00022525"/>
    </source>
</evidence>
<organism evidence="8">
    <name type="scientific">Salvia splendens</name>
    <name type="common">Scarlet sage</name>
    <dbReference type="NCBI Taxonomy" id="180675"/>
    <lineage>
        <taxon>Eukaryota</taxon>
        <taxon>Viridiplantae</taxon>
        <taxon>Streptophyta</taxon>
        <taxon>Embryophyta</taxon>
        <taxon>Tracheophyta</taxon>
        <taxon>Spermatophyta</taxon>
        <taxon>Magnoliopsida</taxon>
        <taxon>eudicotyledons</taxon>
        <taxon>Gunneridae</taxon>
        <taxon>Pentapetalae</taxon>
        <taxon>asterids</taxon>
        <taxon>lamiids</taxon>
        <taxon>Lamiales</taxon>
        <taxon>Lamiaceae</taxon>
        <taxon>Nepetoideae</taxon>
        <taxon>Mentheae</taxon>
        <taxon>Salviinae</taxon>
        <taxon>Salvia</taxon>
        <taxon>Salvia subgen. Calosphace</taxon>
        <taxon>core Calosphace</taxon>
    </lineage>
</organism>
<dbReference type="GO" id="GO:0019722">
    <property type="term" value="P:calcium-mediated signaling"/>
    <property type="evidence" value="ECO:0007669"/>
    <property type="project" value="TreeGrafter"/>
</dbReference>
<evidence type="ECO:0008006" key="10">
    <source>
        <dbReference type="Google" id="ProtNLM"/>
    </source>
</evidence>
<dbReference type="Proteomes" id="UP000298416">
    <property type="component" value="Unassembled WGS sequence"/>
</dbReference>
<comment type="caution">
    <text evidence="8">The sequence shown here is derived from an EMBL/GenBank/DDBJ whole genome shotgun (WGS) entry which is preliminary data.</text>
</comment>
<evidence type="ECO:0000313" key="8">
    <source>
        <dbReference type="EMBL" id="KAG6397753.1"/>
    </source>
</evidence>
<evidence type="ECO:0000256" key="1">
    <source>
        <dbReference type="ARBA" id="ARBA00004613"/>
    </source>
</evidence>
<keyword evidence="3" id="KW-0964">Secreted</keyword>
<keyword evidence="9" id="KW-1185">Reference proteome</keyword>
<keyword evidence="6" id="KW-1015">Disulfide bond</keyword>
<name>A0A8X8ZAS4_SALSN</name>
<gene>
    <name evidence="8" type="ORF">SASPL_144214</name>
</gene>